<dbReference type="FunCoup" id="A0A2G5CPW4">
    <property type="interactions" value="14"/>
</dbReference>
<reference evidence="2 3" key="1">
    <citation type="submission" date="2017-09" db="EMBL/GenBank/DDBJ databases">
        <title>WGS assembly of Aquilegia coerulea Goldsmith.</title>
        <authorList>
            <person name="Hodges S."/>
            <person name="Kramer E."/>
            <person name="Nordborg M."/>
            <person name="Tomkins J."/>
            <person name="Borevitz J."/>
            <person name="Derieg N."/>
            <person name="Yan J."/>
            <person name="Mihaltcheva S."/>
            <person name="Hayes R.D."/>
            <person name="Rokhsar D."/>
        </authorList>
    </citation>
    <scope>NUCLEOTIDE SEQUENCE [LARGE SCALE GENOMIC DNA]</scope>
    <source>
        <strain evidence="3">cv. Goldsmith</strain>
    </source>
</reference>
<dbReference type="STRING" id="218851.A0A2G5CPW4"/>
<proteinExistence type="predicted"/>
<organism evidence="2 3">
    <name type="scientific">Aquilegia coerulea</name>
    <name type="common">Rocky mountain columbine</name>
    <dbReference type="NCBI Taxonomy" id="218851"/>
    <lineage>
        <taxon>Eukaryota</taxon>
        <taxon>Viridiplantae</taxon>
        <taxon>Streptophyta</taxon>
        <taxon>Embryophyta</taxon>
        <taxon>Tracheophyta</taxon>
        <taxon>Spermatophyta</taxon>
        <taxon>Magnoliopsida</taxon>
        <taxon>Ranunculales</taxon>
        <taxon>Ranunculaceae</taxon>
        <taxon>Thalictroideae</taxon>
        <taxon>Aquilegia</taxon>
    </lineage>
</organism>
<protein>
    <recommendedName>
        <fullName evidence="4">DUF1639 domain-containing protein</fullName>
    </recommendedName>
</protein>
<feature type="compositionally biased region" description="Polar residues" evidence="1">
    <location>
        <begin position="84"/>
        <end position="100"/>
    </location>
</feature>
<dbReference type="PANTHER" id="PTHR33130:SF43">
    <property type="entry name" value="OS01G0688600 PROTEIN"/>
    <property type="match status" value="1"/>
</dbReference>
<dbReference type="InterPro" id="IPR012438">
    <property type="entry name" value="DUF1639"/>
</dbReference>
<dbReference type="PANTHER" id="PTHR33130">
    <property type="entry name" value="PUTATIVE (DUF1639)-RELATED"/>
    <property type="match status" value="1"/>
</dbReference>
<feature type="region of interest" description="Disordered" evidence="1">
    <location>
        <begin position="82"/>
        <end position="108"/>
    </location>
</feature>
<evidence type="ECO:0000256" key="1">
    <source>
        <dbReference type="SAM" id="MobiDB-lite"/>
    </source>
</evidence>
<name>A0A2G5CPW4_AQUCA</name>
<dbReference type="Proteomes" id="UP000230069">
    <property type="component" value="Unassembled WGS sequence"/>
</dbReference>
<feature type="region of interest" description="Disordered" evidence="1">
    <location>
        <begin position="162"/>
        <end position="195"/>
    </location>
</feature>
<dbReference type="Pfam" id="PF07797">
    <property type="entry name" value="DUF1639"/>
    <property type="match status" value="1"/>
</dbReference>
<dbReference type="OrthoDB" id="769821at2759"/>
<evidence type="ECO:0008006" key="4">
    <source>
        <dbReference type="Google" id="ProtNLM"/>
    </source>
</evidence>
<feature type="compositionally biased region" description="Polar residues" evidence="1">
    <location>
        <begin position="183"/>
        <end position="194"/>
    </location>
</feature>
<dbReference type="InParanoid" id="A0A2G5CPW4"/>
<accession>A0A2G5CPW4</accession>
<dbReference type="AlphaFoldDB" id="A0A2G5CPW4"/>
<evidence type="ECO:0000313" key="3">
    <source>
        <dbReference type="Proteomes" id="UP000230069"/>
    </source>
</evidence>
<keyword evidence="3" id="KW-1185">Reference proteome</keyword>
<sequence length="292" mass="33223">MVMSDFLEEKGSQKKKFMMKMVPEKSKPLHNFSLPTSLRWGNQRFLRCMKVDSNGEIVSSDRRSSGSDVDSDGKDLKFVKQRSLKNLPSPSKNRASSSGVKSKIGKDGDDGIEEFRAKLMVHLQTAAEKMQYSIPEEKEDESVVASAVRPWNLRTRRAACKAPIETGGGSSKLDERQQQQQQNTSPQRNDNPSPKSLRLRELAATVANQGSEKKERRKFSISLTRGEIKEDFLRITGNNPCRRPKKRSKIIQKQLDNLFPALWLTEVTTDSYRVPDEVVETKKEESKTWLSF</sequence>
<dbReference type="EMBL" id="KZ305058">
    <property type="protein sequence ID" value="PIA33316.1"/>
    <property type="molecule type" value="Genomic_DNA"/>
</dbReference>
<evidence type="ECO:0000313" key="2">
    <source>
        <dbReference type="EMBL" id="PIA33316.1"/>
    </source>
</evidence>
<gene>
    <name evidence="2" type="ORF">AQUCO_04100025v1</name>
</gene>